<dbReference type="HOGENOM" id="CLU_2528322_0_0_1"/>
<protein>
    <submittedName>
        <fullName evidence="1">Uncharacterized protein</fullName>
    </submittedName>
</protein>
<organism evidence="1 2">
    <name type="scientific">Pisolithus microcarpus 441</name>
    <dbReference type="NCBI Taxonomy" id="765257"/>
    <lineage>
        <taxon>Eukaryota</taxon>
        <taxon>Fungi</taxon>
        <taxon>Dikarya</taxon>
        <taxon>Basidiomycota</taxon>
        <taxon>Agaricomycotina</taxon>
        <taxon>Agaricomycetes</taxon>
        <taxon>Agaricomycetidae</taxon>
        <taxon>Boletales</taxon>
        <taxon>Sclerodermatineae</taxon>
        <taxon>Pisolithaceae</taxon>
        <taxon>Pisolithus</taxon>
    </lineage>
</organism>
<proteinExistence type="predicted"/>
<dbReference type="EMBL" id="KN834106">
    <property type="protein sequence ID" value="KIK12208.1"/>
    <property type="molecule type" value="Genomic_DNA"/>
</dbReference>
<accession>A0A0C9YWC4</accession>
<reference evidence="2" key="2">
    <citation type="submission" date="2015-01" db="EMBL/GenBank/DDBJ databases">
        <title>Evolutionary Origins and Diversification of the Mycorrhizal Mutualists.</title>
        <authorList>
            <consortium name="DOE Joint Genome Institute"/>
            <consortium name="Mycorrhizal Genomics Consortium"/>
            <person name="Kohler A."/>
            <person name="Kuo A."/>
            <person name="Nagy L.G."/>
            <person name="Floudas D."/>
            <person name="Copeland A."/>
            <person name="Barry K.W."/>
            <person name="Cichocki N."/>
            <person name="Veneault-Fourrey C."/>
            <person name="LaButti K."/>
            <person name="Lindquist E.A."/>
            <person name="Lipzen A."/>
            <person name="Lundell T."/>
            <person name="Morin E."/>
            <person name="Murat C."/>
            <person name="Riley R."/>
            <person name="Ohm R."/>
            <person name="Sun H."/>
            <person name="Tunlid A."/>
            <person name="Henrissat B."/>
            <person name="Grigoriev I.V."/>
            <person name="Hibbett D.S."/>
            <person name="Martin F."/>
        </authorList>
    </citation>
    <scope>NUCLEOTIDE SEQUENCE [LARGE SCALE GENOMIC DNA]</scope>
    <source>
        <strain evidence="2">441</strain>
    </source>
</reference>
<evidence type="ECO:0000313" key="2">
    <source>
        <dbReference type="Proteomes" id="UP000054018"/>
    </source>
</evidence>
<dbReference type="Proteomes" id="UP000054018">
    <property type="component" value="Unassembled WGS sequence"/>
</dbReference>
<gene>
    <name evidence="1" type="ORF">PISMIDRAFT_461970</name>
</gene>
<evidence type="ECO:0000313" key="1">
    <source>
        <dbReference type="EMBL" id="KIK12208.1"/>
    </source>
</evidence>
<dbReference type="AlphaFoldDB" id="A0A0C9YWC4"/>
<keyword evidence="2" id="KW-1185">Reference proteome</keyword>
<reference evidence="1 2" key="1">
    <citation type="submission" date="2014-04" db="EMBL/GenBank/DDBJ databases">
        <authorList>
            <consortium name="DOE Joint Genome Institute"/>
            <person name="Kuo A."/>
            <person name="Kohler A."/>
            <person name="Costa M.D."/>
            <person name="Nagy L.G."/>
            <person name="Floudas D."/>
            <person name="Copeland A."/>
            <person name="Barry K.W."/>
            <person name="Cichocki N."/>
            <person name="Veneault-Fourrey C."/>
            <person name="LaButti K."/>
            <person name="Lindquist E.A."/>
            <person name="Lipzen A."/>
            <person name="Lundell T."/>
            <person name="Morin E."/>
            <person name="Murat C."/>
            <person name="Sun H."/>
            <person name="Tunlid A."/>
            <person name="Henrissat B."/>
            <person name="Grigoriev I.V."/>
            <person name="Hibbett D.S."/>
            <person name="Martin F."/>
            <person name="Nordberg H.P."/>
            <person name="Cantor M.N."/>
            <person name="Hua S.X."/>
        </authorList>
    </citation>
    <scope>NUCLEOTIDE SEQUENCE [LARGE SCALE GENOMIC DNA]</scope>
    <source>
        <strain evidence="1 2">441</strain>
    </source>
</reference>
<name>A0A0C9YWC4_9AGAM</name>
<sequence>MRNNSAVESSSCPTGVYGTRGMSGESRMSGWFDIVRGRFPAGLHRGITPISLPGSDASADMWSVLLTVVTDFTPSPWRELRSLI</sequence>
<dbReference type="OrthoDB" id="10577348at2759"/>